<dbReference type="PANTHER" id="PTHR23416:SF23">
    <property type="entry name" value="ACETYLTRANSFERASE C18B11.09C-RELATED"/>
    <property type="match status" value="1"/>
</dbReference>
<dbReference type="Gene3D" id="2.160.10.10">
    <property type="entry name" value="Hexapeptide repeat proteins"/>
    <property type="match status" value="2"/>
</dbReference>
<dbReference type="PANTHER" id="PTHR23416">
    <property type="entry name" value="SIALIC ACID SYNTHASE-RELATED"/>
    <property type="match status" value="1"/>
</dbReference>
<proteinExistence type="inferred from homology"/>
<keyword evidence="3" id="KW-0012">Acyltransferase</keyword>
<reference evidence="3 4" key="1">
    <citation type="submission" date="2018-11" db="EMBL/GenBank/DDBJ databases">
        <authorList>
            <person name="Li F."/>
        </authorList>
    </citation>
    <scope>NUCLEOTIDE SEQUENCE [LARGE SCALE GENOMIC DNA]</scope>
    <source>
        <strain evidence="3 4">KIS18-7</strain>
    </source>
</reference>
<evidence type="ECO:0000313" key="3">
    <source>
        <dbReference type="EMBL" id="RNL80409.1"/>
    </source>
</evidence>
<name>A0A3N0DXT0_9ACTN</name>
<sequence length="219" mass="23081">MHAVHRWIRRTGAVVPGTYLADRFGTFGARSLLNFPVATLFGERGIHIGSETLIGPYSTLSVGHTPDDVHAPERGLVIGDRCVIGARAILTAHESIVIGDDVWFGQNVFVSDASHGYQDVETPIGLQLGWAHPVEIGAGTWIGHGVIVLPGSRIGRNVVIGGGSVVGGDIPDHSVAVGVPAKVVRRLDPAKGWVSSTDPGDVRPAWTAEQAARLLSGEE</sequence>
<dbReference type="Proteomes" id="UP000277094">
    <property type="component" value="Unassembled WGS sequence"/>
</dbReference>
<dbReference type="InterPro" id="IPR051159">
    <property type="entry name" value="Hexapeptide_acetyltransf"/>
</dbReference>
<dbReference type="Pfam" id="PF00132">
    <property type="entry name" value="Hexapep"/>
    <property type="match status" value="1"/>
</dbReference>
<gene>
    <name evidence="3" type="ORF">EFL95_09840</name>
</gene>
<dbReference type="Pfam" id="PF14602">
    <property type="entry name" value="Hexapep_2"/>
    <property type="match status" value="1"/>
</dbReference>
<dbReference type="SUPFAM" id="SSF51161">
    <property type="entry name" value="Trimeric LpxA-like enzymes"/>
    <property type="match status" value="1"/>
</dbReference>
<dbReference type="GO" id="GO:0005829">
    <property type="term" value="C:cytosol"/>
    <property type="evidence" value="ECO:0007669"/>
    <property type="project" value="TreeGrafter"/>
</dbReference>
<protein>
    <submittedName>
        <fullName evidence="3">Acyltransferase</fullName>
    </submittedName>
</protein>
<dbReference type="OrthoDB" id="2643438at2"/>
<evidence type="ECO:0000256" key="2">
    <source>
        <dbReference type="ARBA" id="ARBA00022679"/>
    </source>
</evidence>
<keyword evidence="4" id="KW-1185">Reference proteome</keyword>
<dbReference type="InterPro" id="IPR011004">
    <property type="entry name" value="Trimer_LpxA-like_sf"/>
</dbReference>
<dbReference type="InterPro" id="IPR001451">
    <property type="entry name" value="Hexapep"/>
</dbReference>
<dbReference type="GO" id="GO:0008374">
    <property type="term" value="F:O-acyltransferase activity"/>
    <property type="evidence" value="ECO:0007669"/>
    <property type="project" value="TreeGrafter"/>
</dbReference>
<comment type="similarity">
    <text evidence="1">Belongs to the transferase hexapeptide repeat family.</text>
</comment>
<dbReference type="AlphaFoldDB" id="A0A3N0DXT0"/>
<dbReference type="CDD" id="cd04647">
    <property type="entry name" value="LbH_MAT_like"/>
    <property type="match status" value="1"/>
</dbReference>
<keyword evidence="2 3" id="KW-0808">Transferase</keyword>
<comment type="caution">
    <text evidence="3">The sequence shown here is derived from an EMBL/GenBank/DDBJ whole genome shotgun (WGS) entry which is preliminary data.</text>
</comment>
<evidence type="ECO:0000256" key="1">
    <source>
        <dbReference type="ARBA" id="ARBA00007274"/>
    </source>
</evidence>
<evidence type="ECO:0000313" key="4">
    <source>
        <dbReference type="Proteomes" id="UP000277094"/>
    </source>
</evidence>
<organism evidence="3 4">
    <name type="scientific">Nocardioides marmorisolisilvae</name>
    <dbReference type="NCBI Taxonomy" id="1542737"/>
    <lineage>
        <taxon>Bacteria</taxon>
        <taxon>Bacillati</taxon>
        <taxon>Actinomycetota</taxon>
        <taxon>Actinomycetes</taxon>
        <taxon>Propionibacteriales</taxon>
        <taxon>Nocardioidaceae</taxon>
        <taxon>Nocardioides</taxon>
    </lineage>
</organism>
<dbReference type="EMBL" id="RJSG01000002">
    <property type="protein sequence ID" value="RNL80409.1"/>
    <property type="molecule type" value="Genomic_DNA"/>
</dbReference>
<accession>A0A3N0DXT0</accession>